<dbReference type="GO" id="GO:0004767">
    <property type="term" value="F:sphingomyelin phosphodiesterase activity"/>
    <property type="evidence" value="ECO:0007669"/>
    <property type="project" value="UniProtKB-UniRule"/>
</dbReference>
<comment type="function">
    <text evidence="3">Converts sphingomyelin to ceramide.</text>
</comment>
<feature type="binding site" evidence="4">
    <location>
        <position position="512"/>
    </location>
    <ligand>
        <name>Zn(2+)</name>
        <dbReference type="ChEBI" id="CHEBI:29105"/>
        <label>1</label>
    </ligand>
</feature>
<organism evidence="8 9">
    <name type="scientific">Sparassis crispa</name>
    <dbReference type="NCBI Taxonomy" id="139825"/>
    <lineage>
        <taxon>Eukaryota</taxon>
        <taxon>Fungi</taxon>
        <taxon>Dikarya</taxon>
        <taxon>Basidiomycota</taxon>
        <taxon>Agaricomycotina</taxon>
        <taxon>Agaricomycetes</taxon>
        <taxon>Polyporales</taxon>
        <taxon>Sparassidaceae</taxon>
        <taxon>Sparassis</taxon>
    </lineage>
</organism>
<keyword evidence="5" id="KW-1015">Disulfide bond</keyword>
<evidence type="ECO:0000313" key="9">
    <source>
        <dbReference type="Proteomes" id="UP000287166"/>
    </source>
</evidence>
<comment type="cofactor">
    <cofactor evidence="4">
        <name>Zn(2+)</name>
        <dbReference type="ChEBI" id="CHEBI:29105"/>
    </cofactor>
    <text evidence="4">Binds 2 Zn(2+) ions per subunit.</text>
</comment>
<dbReference type="GeneID" id="38774574"/>
<feature type="binding site" evidence="4">
    <location>
        <position position="318"/>
    </location>
    <ligand>
        <name>Zn(2+)</name>
        <dbReference type="ChEBI" id="CHEBI:29105"/>
        <label>1</label>
    </ligand>
</feature>
<dbReference type="GO" id="GO:0016798">
    <property type="term" value="F:hydrolase activity, acting on glycosyl bonds"/>
    <property type="evidence" value="ECO:0007669"/>
    <property type="project" value="UniProtKB-KW"/>
</dbReference>
<feature type="binding site" evidence="4">
    <location>
        <position position="318"/>
    </location>
    <ligand>
        <name>Zn(2+)</name>
        <dbReference type="ChEBI" id="CHEBI:29105"/>
        <label>2</label>
    </ligand>
</feature>
<feature type="disulfide bond" evidence="5">
    <location>
        <begin position="260"/>
        <end position="285"/>
    </location>
</feature>
<protein>
    <recommendedName>
        <fullName evidence="3">Sphingomyelin phosphodiesterase</fullName>
    </recommendedName>
</protein>
<keyword evidence="6" id="KW-0732">Signal</keyword>
<evidence type="ECO:0000256" key="3">
    <source>
        <dbReference type="PIRNR" id="PIRNR000948"/>
    </source>
</evidence>
<feature type="disulfide bond" evidence="5">
    <location>
        <begin position="150"/>
        <end position="161"/>
    </location>
</feature>
<dbReference type="Proteomes" id="UP000287166">
    <property type="component" value="Unassembled WGS sequence"/>
</dbReference>
<reference evidence="8 9" key="1">
    <citation type="journal article" date="2018" name="Sci. Rep.">
        <title>Genome sequence of the cauliflower mushroom Sparassis crispa (Hanabiratake) and its association with beneficial usage.</title>
        <authorList>
            <person name="Kiyama R."/>
            <person name="Furutani Y."/>
            <person name="Kawaguchi K."/>
            <person name="Nakanishi T."/>
        </authorList>
    </citation>
    <scope>NUCLEOTIDE SEQUENCE [LARGE SCALE GENOMIC DNA]</scope>
</reference>
<feature type="signal peptide" evidence="6">
    <location>
        <begin position="1"/>
        <end position="21"/>
    </location>
</feature>
<feature type="disulfide bond" evidence="5">
    <location>
        <begin position="254"/>
        <end position="259"/>
    </location>
</feature>
<feature type="binding site" evidence="4">
    <location>
        <position position="359"/>
    </location>
    <ligand>
        <name>Zn(2+)</name>
        <dbReference type="ChEBI" id="CHEBI:29105"/>
        <label>2</label>
    </ligand>
</feature>
<feature type="disulfide bond" evidence="5">
    <location>
        <begin position="648"/>
        <end position="652"/>
    </location>
</feature>
<keyword evidence="9" id="KW-1185">Reference proteome</keyword>
<dbReference type="Pfam" id="PF00149">
    <property type="entry name" value="Metallophos"/>
    <property type="match status" value="1"/>
</dbReference>
<dbReference type="GO" id="GO:0005615">
    <property type="term" value="C:extracellular space"/>
    <property type="evidence" value="ECO:0007669"/>
    <property type="project" value="TreeGrafter"/>
</dbReference>
<evidence type="ECO:0000313" key="8">
    <source>
        <dbReference type="EMBL" id="GBE77657.1"/>
    </source>
</evidence>
<evidence type="ECO:0000256" key="5">
    <source>
        <dbReference type="PIRSR" id="PIRSR000948-2"/>
    </source>
</evidence>
<dbReference type="InterPro" id="IPR041805">
    <property type="entry name" value="ASMase/PPN1_MPP"/>
</dbReference>
<keyword evidence="4" id="KW-0862">Zinc</keyword>
<comment type="similarity">
    <text evidence="3">Belongs to the acid sphingomyelinase family.</text>
</comment>
<feature type="binding site" evidence="4">
    <location>
        <position position="510"/>
    </location>
    <ligand>
        <name>Zn(2+)</name>
        <dbReference type="ChEBI" id="CHEBI:29105"/>
        <label>2</label>
    </ligand>
</feature>
<accession>A0A401G680</accession>
<proteinExistence type="inferred from homology"/>
<dbReference type="SUPFAM" id="SSF56300">
    <property type="entry name" value="Metallo-dependent phosphatases"/>
    <property type="match status" value="1"/>
</dbReference>
<sequence length="680" mass="75325">MISRSFLKATGVFLLLHSALSQNADPYSPTATTLPGAFPTSVYSSYYNDPTATSAQPQPVISDPVTHEIYPYNLTDPNTIPRNDTLSPHPLPPVASSDLLLEAAFNQIVSIASNPVFADTCTQCQAALEVGKFIAMTRPELGSPLAVRVCEYFNYSSTLGCETDYGIYYLGSVVTQIASYADVGGYDGQGLCWHFLGLCPRPPTSPLDLTNWFAKPKPDPLPPPKQPSGQLIKVLHLSDMHLDPRYTNGAEANCSSYLCCRDNVYNADSPDEIVLPASRYGAYSCDTPYSLMWAALEAIPTLTGTEETPFDFMVYTGDLVSHDPDNQLSRQYVMYTETVMYDLMKRLIGNNPVYPVLGNHDTHNEAQNAPYSMGGYMAEQFNWDYDHVSSLWQIAGWLPESAVLTARTHYAAYMVERADGLRIIALNTNFWYDDNYYNYLNQSTSDPSGVLRFVTDELQDAEDAGARVWIMGHVLSGWDGTNALMNPTNLFYQIVDRYSPHVIAAIFFGHTHEDQFEIFYANNGTNMSVETAQTVAWICPSLTPLTNLNSGFRVYEVDSATFDIVNAYTWKADVNSFPALDNQTAYGPTYSFEYSTREAYGESVDWCPNEPLNATWWHLVTEAMEANSTLVSLFNTYQGKGSIMTEPCTGECAIAKVCYMRSGSSSLAYANCPAGYGSVQ</sequence>
<dbReference type="CDD" id="cd00842">
    <property type="entry name" value="MPP_ASMase"/>
    <property type="match status" value="1"/>
</dbReference>
<evidence type="ECO:0000256" key="1">
    <source>
        <dbReference type="ARBA" id="ARBA00022801"/>
    </source>
</evidence>
<dbReference type="InterPro" id="IPR011160">
    <property type="entry name" value="Sphingomy_PDE"/>
</dbReference>
<dbReference type="Gene3D" id="3.60.21.10">
    <property type="match status" value="1"/>
</dbReference>
<gene>
    <name evidence="8" type="ORF">SCP_0105380</name>
</gene>
<dbReference type="GO" id="GO:0016020">
    <property type="term" value="C:membrane"/>
    <property type="evidence" value="ECO:0007669"/>
    <property type="project" value="GOC"/>
</dbReference>
<dbReference type="GO" id="GO:0046872">
    <property type="term" value="F:metal ion binding"/>
    <property type="evidence" value="ECO:0007669"/>
    <property type="project" value="UniProtKB-KW"/>
</dbReference>
<dbReference type="AlphaFoldDB" id="A0A401G680"/>
<dbReference type="PIRSF" id="PIRSF000948">
    <property type="entry name" value="Sphingomy_PDE"/>
    <property type="match status" value="1"/>
</dbReference>
<feature type="domain" description="Calcineurin-like phosphoesterase" evidence="7">
    <location>
        <begin position="232"/>
        <end position="513"/>
    </location>
</feature>
<evidence type="ECO:0000256" key="4">
    <source>
        <dbReference type="PIRSR" id="PIRSR000948-1"/>
    </source>
</evidence>
<dbReference type="STRING" id="139825.A0A401G680"/>
<evidence type="ECO:0000259" key="7">
    <source>
        <dbReference type="Pfam" id="PF00149"/>
    </source>
</evidence>
<dbReference type="InParanoid" id="A0A401G680"/>
<dbReference type="PANTHER" id="PTHR10340:SF27">
    <property type="entry name" value="ACL091CP"/>
    <property type="match status" value="1"/>
</dbReference>
<keyword evidence="1 3" id="KW-0378">Hydrolase</keyword>
<feature type="binding site" evidence="4">
    <location>
        <position position="239"/>
    </location>
    <ligand>
        <name>Zn(2+)</name>
        <dbReference type="ChEBI" id="CHEBI:29105"/>
        <label>1</label>
    </ligand>
</feature>
<keyword evidence="4" id="KW-0479">Metal-binding</keyword>
<dbReference type="RefSeq" id="XP_027608570.1">
    <property type="nucleotide sequence ID" value="XM_027752769.1"/>
</dbReference>
<dbReference type="PANTHER" id="PTHR10340">
    <property type="entry name" value="SPHINGOMYELIN PHOSPHODIESTERASE"/>
    <property type="match status" value="1"/>
</dbReference>
<feature type="disulfide bond" evidence="5">
    <location>
        <begin position="121"/>
        <end position="199"/>
    </location>
</feature>
<dbReference type="InterPro" id="IPR004843">
    <property type="entry name" value="Calcineurin-like_PHP"/>
</dbReference>
<feature type="binding site" evidence="4">
    <location>
        <position position="241"/>
    </location>
    <ligand>
        <name>Zn(2+)</name>
        <dbReference type="ChEBI" id="CHEBI:29105"/>
        <label>1</label>
    </ligand>
</feature>
<keyword evidence="3" id="KW-0326">Glycosidase</keyword>
<dbReference type="InterPro" id="IPR029052">
    <property type="entry name" value="Metallo-depent_PP-like"/>
</dbReference>
<keyword evidence="2" id="KW-0325">Glycoprotein</keyword>
<feature type="binding site" evidence="4">
    <location>
        <position position="473"/>
    </location>
    <ligand>
        <name>Zn(2+)</name>
        <dbReference type="ChEBI" id="CHEBI:29105"/>
        <label>2</label>
    </ligand>
</feature>
<dbReference type="EMBL" id="BFAD01000001">
    <property type="protein sequence ID" value="GBE77657.1"/>
    <property type="molecule type" value="Genomic_DNA"/>
</dbReference>
<dbReference type="OrthoDB" id="282973at2759"/>
<dbReference type="GO" id="GO:0006685">
    <property type="term" value="P:sphingomyelin catabolic process"/>
    <property type="evidence" value="ECO:0007669"/>
    <property type="project" value="UniProtKB-UniRule"/>
</dbReference>
<feature type="chain" id="PRO_5019321520" description="Sphingomyelin phosphodiesterase" evidence="6">
    <location>
        <begin position="22"/>
        <end position="680"/>
    </location>
</feature>
<name>A0A401G680_9APHY</name>
<evidence type="ECO:0000256" key="6">
    <source>
        <dbReference type="SAM" id="SignalP"/>
    </source>
</evidence>
<evidence type="ECO:0000256" key="2">
    <source>
        <dbReference type="ARBA" id="ARBA00023180"/>
    </source>
</evidence>
<comment type="caution">
    <text evidence="8">The sequence shown here is derived from an EMBL/GenBank/DDBJ whole genome shotgun (WGS) entry which is preliminary data.</text>
</comment>